<name>A0A4U0WTK9_9PEZI</name>
<feature type="region of interest" description="Disordered" evidence="1">
    <location>
        <begin position="342"/>
        <end position="433"/>
    </location>
</feature>
<dbReference type="EMBL" id="NAJN01001190">
    <property type="protein sequence ID" value="TKA65015.1"/>
    <property type="molecule type" value="Genomic_DNA"/>
</dbReference>
<feature type="compositionally biased region" description="Basic residues" evidence="1">
    <location>
        <begin position="418"/>
        <end position="427"/>
    </location>
</feature>
<reference evidence="2 3" key="1">
    <citation type="submission" date="2017-03" db="EMBL/GenBank/DDBJ databases">
        <title>Genomes of endolithic fungi from Antarctica.</title>
        <authorList>
            <person name="Coleine C."/>
            <person name="Masonjones S."/>
            <person name="Stajich J.E."/>
        </authorList>
    </citation>
    <scope>NUCLEOTIDE SEQUENCE [LARGE SCALE GENOMIC DNA]</scope>
    <source>
        <strain evidence="2 3">CCFEE 5187</strain>
    </source>
</reference>
<dbReference type="AlphaFoldDB" id="A0A4U0WTK9"/>
<dbReference type="Proteomes" id="UP000308768">
    <property type="component" value="Unassembled WGS sequence"/>
</dbReference>
<comment type="caution">
    <text evidence="2">The sequence shown here is derived from an EMBL/GenBank/DDBJ whole genome shotgun (WGS) entry which is preliminary data.</text>
</comment>
<organism evidence="2 3">
    <name type="scientific">Cryomyces minteri</name>
    <dbReference type="NCBI Taxonomy" id="331657"/>
    <lineage>
        <taxon>Eukaryota</taxon>
        <taxon>Fungi</taxon>
        <taxon>Dikarya</taxon>
        <taxon>Ascomycota</taxon>
        <taxon>Pezizomycotina</taxon>
        <taxon>Dothideomycetes</taxon>
        <taxon>Dothideomycetes incertae sedis</taxon>
        <taxon>Cryomyces</taxon>
    </lineage>
</organism>
<protein>
    <submittedName>
        <fullName evidence="2">Uncharacterized protein</fullName>
    </submittedName>
</protein>
<sequence>MSQVALSAVKEFIPVVDAAASSPTDSGVEPRLPPSPPLSSSPVSIANRQWSEAVSKLLRLLRSLRDGIWTEQLPWDTHPLLREEYTELWERLEEDEDLRTWVEHKLRYDYDYDTQHFIIRMPTRLHEKFIVRVVARLRTQLDALASTNAELRKVIDAIHEEGSWTVPLGSTAESLPDQESERKDSLSRKSPDYIFAYKGARWPSLVLEVSYSQKRKDLDELAYSYIRGSGGSIKAVVGLDVEYTQPRKPAKSKEATVSVWRYRVEQDDEREEVGNCVQDAKDDTFRSNDGDALQGSLAFTLADFLPSGILRTLPTADHDLPITIPFSHLTADLAEAEAALAATRSRTGLSNTPPKKWAKRERETDEELDTQRERKYKALEDVEERKAAQEDADYAPFGQGHGTVQPVEGEVEGPRRMAVLRRSIRRSRAQEEG</sequence>
<feature type="compositionally biased region" description="Basic and acidic residues" evidence="1">
    <location>
        <begin position="369"/>
        <end position="389"/>
    </location>
</feature>
<evidence type="ECO:0000313" key="2">
    <source>
        <dbReference type="EMBL" id="TKA65015.1"/>
    </source>
</evidence>
<evidence type="ECO:0000313" key="3">
    <source>
        <dbReference type="Proteomes" id="UP000308768"/>
    </source>
</evidence>
<accession>A0A4U0WTK9</accession>
<evidence type="ECO:0000256" key="1">
    <source>
        <dbReference type="SAM" id="MobiDB-lite"/>
    </source>
</evidence>
<keyword evidence="3" id="KW-1185">Reference proteome</keyword>
<feature type="region of interest" description="Disordered" evidence="1">
    <location>
        <begin position="20"/>
        <end position="43"/>
    </location>
</feature>
<dbReference type="OrthoDB" id="3485856at2759"/>
<gene>
    <name evidence="2" type="ORF">B0A49_07418</name>
</gene>
<proteinExistence type="predicted"/>
<feature type="compositionally biased region" description="Polar residues" evidence="1">
    <location>
        <begin position="344"/>
        <end position="353"/>
    </location>
</feature>